<organism evidence="2 3">
    <name type="scientific">candidate division TA06 bacterium</name>
    <dbReference type="NCBI Taxonomy" id="2250710"/>
    <lineage>
        <taxon>Bacteria</taxon>
        <taxon>Bacteria division TA06</taxon>
    </lineage>
</organism>
<evidence type="ECO:0000313" key="2">
    <source>
        <dbReference type="EMBL" id="RKX70214.1"/>
    </source>
</evidence>
<dbReference type="PANTHER" id="PTHR43081:SF1">
    <property type="entry name" value="ADENYLATE CYCLASE, TERMINAL-DIFFERENTIATION SPECIFIC"/>
    <property type="match status" value="1"/>
</dbReference>
<gene>
    <name evidence="2" type="ORF">DRP43_03605</name>
</gene>
<dbReference type="Gene3D" id="3.30.70.1230">
    <property type="entry name" value="Nucleotide cyclase"/>
    <property type="match status" value="1"/>
</dbReference>
<dbReference type="PROSITE" id="PS50125">
    <property type="entry name" value="GUANYLATE_CYCLASE_2"/>
    <property type="match status" value="1"/>
</dbReference>
<feature type="domain" description="Guanylate cyclase" evidence="1">
    <location>
        <begin position="13"/>
        <end position="139"/>
    </location>
</feature>
<comment type="caution">
    <text evidence="2">The sequence shown here is derived from an EMBL/GenBank/DDBJ whole genome shotgun (WGS) entry which is preliminary data.</text>
</comment>
<dbReference type="SUPFAM" id="SSF55073">
    <property type="entry name" value="Nucleotide cyclase"/>
    <property type="match status" value="1"/>
</dbReference>
<reference evidence="2 3" key="1">
    <citation type="submission" date="2018-06" db="EMBL/GenBank/DDBJ databases">
        <title>Extensive metabolic versatility and redundancy in microbially diverse, dynamic hydrothermal sediments.</title>
        <authorList>
            <person name="Dombrowski N."/>
            <person name="Teske A."/>
            <person name="Baker B.J."/>
        </authorList>
    </citation>
    <scope>NUCLEOTIDE SEQUENCE [LARGE SCALE GENOMIC DNA]</scope>
    <source>
        <strain evidence="2">B10_G13</strain>
    </source>
</reference>
<evidence type="ECO:0000259" key="1">
    <source>
        <dbReference type="PROSITE" id="PS50125"/>
    </source>
</evidence>
<dbReference type="Pfam" id="PF00211">
    <property type="entry name" value="Guanylate_cyc"/>
    <property type="match status" value="1"/>
</dbReference>
<protein>
    <recommendedName>
        <fullName evidence="1">Guanylate cyclase domain-containing protein</fullName>
    </recommendedName>
</protein>
<proteinExistence type="predicted"/>
<name>A0A660SHE1_UNCT6</name>
<dbReference type="SMART" id="SM00044">
    <property type="entry name" value="CYCc"/>
    <property type="match status" value="1"/>
</dbReference>
<accession>A0A660SHE1</accession>
<dbReference type="GO" id="GO:0009190">
    <property type="term" value="P:cyclic nucleotide biosynthetic process"/>
    <property type="evidence" value="ECO:0007669"/>
    <property type="project" value="InterPro"/>
</dbReference>
<sequence>MIGEFQSERRVVTVLFADIAEFTALAEKMDPENVTDIINEYFKISSHIINKYNGTVDSYIGDCVMAVFGAPQTMGNDSRNAILASMEILKSINRINKKFNKSLSVRIGIHTGLVIAGWVGSKVKRQYTVIGHTVNLAKR</sequence>
<feature type="non-terminal residue" evidence="2">
    <location>
        <position position="139"/>
    </location>
</feature>
<dbReference type="PANTHER" id="PTHR43081">
    <property type="entry name" value="ADENYLATE CYCLASE, TERMINAL-DIFFERENTIATION SPECIFIC-RELATED"/>
    <property type="match status" value="1"/>
</dbReference>
<dbReference type="InterPro" id="IPR050697">
    <property type="entry name" value="Adenylyl/Guanylyl_Cyclase_3/4"/>
</dbReference>
<evidence type="ECO:0000313" key="3">
    <source>
        <dbReference type="Proteomes" id="UP000271125"/>
    </source>
</evidence>
<dbReference type="AlphaFoldDB" id="A0A660SHE1"/>
<dbReference type="InterPro" id="IPR001054">
    <property type="entry name" value="A/G_cyclase"/>
</dbReference>
<dbReference type="InterPro" id="IPR029787">
    <property type="entry name" value="Nucleotide_cyclase"/>
</dbReference>
<dbReference type="Proteomes" id="UP000271125">
    <property type="component" value="Unassembled WGS sequence"/>
</dbReference>
<dbReference type="GO" id="GO:0035556">
    <property type="term" value="P:intracellular signal transduction"/>
    <property type="evidence" value="ECO:0007669"/>
    <property type="project" value="InterPro"/>
</dbReference>
<dbReference type="CDD" id="cd07302">
    <property type="entry name" value="CHD"/>
    <property type="match status" value="1"/>
</dbReference>
<dbReference type="EMBL" id="QNBD01000146">
    <property type="protein sequence ID" value="RKX70214.1"/>
    <property type="molecule type" value="Genomic_DNA"/>
</dbReference>
<dbReference type="GO" id="GO:0004016">
    <property type="term" value="F:adenylate cyclase activity"/>
    <property type="evidence" value="ECO:0007669"/>
    <property type="project" value="UniProtKB-ARBA"/>
</dbReference>